<organism evidence="2 3">
    <name type="scientific">Cryobacterium mannosilyticum</name>
    <dbReference type="NCBI Taxonomy" id="1259190"/>
    <lineage>
        <taxon>Bacteria</taxon>
        <taxon>Bacillati</taxon>
        <taxon>Actinomycetota</taxon>
        <taxon>Actinomycetes</taxon>
        <taxon>Micrococcales</taxon>
        <taxon>Microbacteriaceae</taxon>
        <taxon>Cryobacterium</taxon>
    </lineage>
</organism>
<dbReference type="RefSeq" id="WP_134509653.1">
    <property type="nucleotide sequence ID" value="NZ_SOFM01000035.1"/>
</dbReference>
<dbReference type="Pfam" id="PF06923">
    <property type="entry name" value="GutM"/>
    <property type="match status" value="1"/>
</dbReference>
<protein>
    <submittedName>
        <fullName evidence="2">Transcriptional regulator</fullName>
    </submittedName>
</protein>
<dbReference type="InterPro" id="IPR009693">
    <property type="entry name" value="Glucitol_operon_activator"/>
</dbReference>
<dbReference type="PIRSF" id="PIRSF011474">
    <property type="entry name" value="Glucitol_operon_activator"/>
    <property type="match status" value="1"/>
</dbReference>
<dbReference type="EMBL" id="SOFM01000035">
    <property type="protein sequence ID" value="TFC02506.1"/>
    <property type="molecule type" value="Genomic_DNA"/>
</dbReference>
<dbReference type="AlphaFoldDB" id="A0A4R8W888"/>
<evidence type="ECO:0000313" key="2">
    <source>
        <dbReference type="EMBL" id="TFC02506.1"/>
    </source>
</evidence>
<keyword evidence="3" id="KW-1185">Reference proteome</keyword>
<proteinExistence type="predicted"/>
<keyword evidence="1" id="KW-0812">Transmembrane</keyword>
<sequence length="150" mass="16376">MNFWPILVALGVAYVMQMGFAVLQMKSFTAAYGDLRRKGKVAIGIKKGAFSSGAIVMHCVDDVGDILDSRKISGVTVFSKFRVLPGFVGKNIRSISADDCRRLPKSVRKATDNARENYITIMAGGTVAEPESPLGTLTTRLKSLFTKRKE</sequence>
<name>A0A4R8W888_9MICO</name>
<comment type="caution">
    <text evidence="2">The sequence shown here is derived from an EMBL/GenBank/DDBJ whole genome shotgun (WGS) entry which is preliminary data.</text>
</comment>
<evidence type="ECO:0000256" key="1">
    <source>
        <dbReference type="SAM" id="Phobius"/>
    </source>
</evidence>
<feature type="transmembrane region" description="Helical" evidence="1">
    <location>
        <begin position="6"/>
        <end position="23"/>
    </location>
</feature>
<reference evidence="2 3" key="1">
    <citation type="submission" date="2019-03" db="EMBL/GenBank/DDBJ databases">
        <title>Genomics of glacier-inhabiting Cryobacterium strains.</title>
        <authorList>
            <person name="Liu Q."/>
            <person name="Xin Y.-H."/>
        </authorList>
    </citation>
    <scope>NUCLEOTIDE SEQUENCE [LARGE SCALE GENOMIC DNA]</scope>
    <source>
        <strain evidence="2 3">RHLT2-21</strain>
    </source>
</reference>
<gene>
    <name evidence="2" type="ORF">E3O32_11585</name>
</gene>
<evidence type="ECO:0000313" key="3">
    <source>
        <dbReference type="Proteomes" id="UP000297643"/>
    </source>
</evidence>
<keyword evidence="1" id="KW-0472">Membrane</keyword>
<accession>A0A4R8W888</accession>
<dbReference type="Proteomes" id="UP000297643">
    <property type="component" value="Unassembled WGS sequence"/>
</dbReference>
<keyword evidence="1" id="KW-1133">Transmembrane helix</keyword>